<evidence type="ECO:0000313" key="2">
    <source>
        <dbReference type="EMBL" id="KAK4217584.1"/>
    </source>
</evidence>
<dbReference type="SUPFAM" id="SSF117281">
    <property type="entry name" value="Kelch motif"/>
    <property type="match status" value="1"/>
</dbReference>
<dbReference type="Proteomes" id="UP001301769">
    <property type="component" value="Unassembled WGS sequence"/>
</dbReference>
<evidence type="ECO:0000256" key="1">
    <source>
        <dbReference type="SAM" id="MobiDB-lite"/>
    </source>
</evidence>
<dbReference type="Gene3D" id="2.120.10.80">
    <property type="entry name" value="Kelch-type beta propeller"/>
    <property type="match status" value="1"/>
</dbReference>
<sequence length="324" mass="36669">MADHHTDPSHHDSDSDSEPEFFPGTKATWKHDPNVPAPTFTHNECLVETVISRCTSNPTRMRLTPFLSYMITTCDAAYSMRTLPVNVDNKNEIDMNTPVWSFERFGQSKTRVGAPRGDTDPSHYRTILIGGEHEDSYDPDFWIYNDVVVLHNRDSPLGAKLEEIEVYGYPKADFPPVCWHTATYYVDGPKQYIYLVGGEGHNGHSYDLTCVVNRLDLDSFKMERIETTGYAPPPQSFLGFRRKPKATLVGKNIVIEWAASLNTDDGVGPTRYAFHIPSQEWRTVRLPEGGPRYDRANMTNQNDVGTERPSCARAWAAFGPLMFN</sequence>
<keyword evidence="3" id="KW-1185">Reference proteome</keyword>
<evidence type="ECO:0000313" key="3">
    <source>
        <dbReference type="Proteomes" id="UP001301769"/>
    </source>
</evidence>
<feature type="compositionally biased region" description="Basic and acidic residues" evidence="1">
    <location>
        <begin position="1"/>
        <end position="14"/>
    </location>
</feature>
<comment type="caution">
    <text evidence="2">The sequence shown here is derived from an EMBL/GenBank/DDBJ whole genome shotgun (WGS) entry which is preliminary data.</text>
</comment>
<dbReference type="EMBL" id="MU858058">
    <property type="protein sequence ID" value="KAK4217584.1"/>
    <property type="molecule type" value="Genomic_DNA"/>
</dbReference>
<dbReference type="AlphaFoldDB" id="A0AAN7BBF1"/>
<reference evidence="2" key="2">
    <citation type="submission" date="2023-05" db="EMBL/GenBank/DDBJ databases">
        <authorList>
            <consortium name="Lawrence Berkeley National Laboratory"/>
            <person name="Steindorff A."/>
            <person name="Hensen N."/>
            <person name="Bonometti L."/>
            <person name="Westerberg I."/>
            <person name="Brannstrom I.O."/>
            <person name="Guillou S."/>
            <person name="Cros-Aarteil S."/>
            <person name="Calhoun S."/>
            <person name="Haridas S."/>
            <person name="Kuo A."/>
            <person name="Mondo S."/>
            <person name="Pangilinan J."/>
            <person name="Riley R."/>
            <person name="Labutti K."/>
            <person name="Andreopoulos B."/>
            <person name="Lipzen A."/>
            <person name="Chen C."/>
            <person name="Yanf M."/>
            <person name="Daum C."/>
            <person name="Ng V."/>
            <person name="Clum A."/>
            <person name="Ohm R."/>
            <person name="Martin F."/>
            <person name="Silar P."/>
            <person name="Natvig D."/>
            <person name="Lalanne C."/>
            <person name="Gautier V."/>
            <person name="Ament-Velasquez S.L."/>
            <person name="Kruys A."/>
            <person name="Hutchinson M.I."/>
            <person name="Powell A.J."/>
            <person name="Barry K."/>
            <person name="Miller A.N."/>
            <person name="Grigoriev I.V."/>
            <person name="Debuchy R."/>
            <person name="Gladieux P."/>
            <person name="Thoren M.H."/>
            <person name="Johannesson H."/>
        </authorList>
    </citation>
    <scope>NUCLEOTIDE SEQUENCE</scope>
    <source>
        <strain evidence="2">PSN293</strain>
    </source>
</reference>
<feature type="region of interest" description="Disordered" evidence="1">
    <location>
        <begin position="1"/>
        <end position="35"/>
    </location>
</feature>
<name>A0AAN7BBF1_9PEZI</name>
<organism evidence="2 3">
    <name type="scientific">Rhypophila decipiens</name>
    <dbReference type="NCBI Taxonomy" id="261697"/>
    <lineage>
        <taxon>Eukaryota</taxon>
        <taxon>Fungi</taxon>
        <taxon>Dikarya</taxon>
        <taxon>Ascomycota</taxon>
        <taxon>Pezizomycotina</taxon>
        <taxon>Sordariomycetes</taxon>
        <taxon>Sordariomycetidae</taxon>
        <taxon>Sordariales</taxon>
        <taxon>Naviculisporaceae</taxon>
        <taxon>Rhypophila</taxon>
    </lineage>
</organism>
<protein>
    <submittedName>
        <fullName evidence="2">Uncharacterized protein</fullName>
    </submittedName>
</protein>
<gene>
    <name evidence="2" type="ORF">QBC37DRAFT_396444</name>
</gene>
<dbReference type="InterPro" id="IPR015915">
    <property type="entry name" value="Kelch-typ_b-propeller"/>
</dbReference>
<reference evidence="2" key="1">
    <citation type="journal article" date="2023" name="Mol. Phylogenet. Evol.">
        <title>Genome-scale phylogeny and comparative genomics of the fungal order Sordariales.</title>
        <authorList>
            <person name="Hensen N."/>
            <person name="Bonometti L."/>
            <person name="Westerberg I."/>
            <person name="Brannstrom I.O."/>
            <person name="Guillou S."/>
            <person name="Cros-Aarteil S."/>
            <person name="Calhoun S."/>
            <person name="Haridas S."/>
            <person name="Kuo A."/>
            <person name="Mondo S."/>
            <person name="Pangilinan J."/>
            <person name="Riley R."/>
            <person name="LaButti K."/>
            <person name="Andreopoulos B."/>
            <person name="Lipzen A."/>
            <person name="Chen C."/>
            <person name="Yan M."/>
            <person name="Daum C."/>
            <person name="Ng V."/>
            <person name="Clum A."/>
            <person name="Steindorff A."/>
            <person name="Ohm R.A."/>
            <person name="Martin F."/>
            <person name="Silar P."/>
            <person name="Natvig D.O."/>
            <person name="Lalanne C."/>
            <person name="Gautier V."/>
            <person name="Ament-Velasquez S.L."/>
            <person name="Kruys A."/>
            <person name="Hutchinson M.I."/>
            <person name="Powell A.J."/>
            <person name="Barry K."/>
            <person name="Miller A.N."/>
            <person name="Grigoriev I.V."/>
            <person name="Debuchy R."/>
            <person name="Gladieux P."/>
            <person name="Hiltunen Thoren M."/>
            <person name="Johannesson H."/>
        </authorList>
    </citation>
    <scope>NUCLEOTIDE SEQUENCE</scope>
    <source>
        <strain evidence="2">PSN293</strain>
    </source>
</reference>
<accession>A0AAN7BBF1</accession>
<proteinExistence type="predicted"/>